<dbReference type="Pfam" id="PF07264">
    <property type="entry name" value="EI24"/>
    <property type="match status" value="1"/>
</dbReference>
<dbReference type="InterPro" id="IPR059112">
    <property type="entry name" value="CysZ/EI24"/>
</dbReference>
<evidence type="ECO:0000256" key="5">
    <source>
        <dbReference type="ARBA" id="ARBA00022605"/>
    </source>
</evidence>
<feature type="transmembrane region" description="Helical" evidence="10">
    <location>
        <begin position="84"/>
        <end position="113"/>
    </location>
</feature>
<evidence type="ECO:0000313" key="12">
    <source>
        <dbReference type="EMBL" id="SFG14557.1"/>
    </source>
</evidence>
<dbReference type="PANTHER" id="PTHR37468:SF1">
    <property type="entry name" value="SULFATE TRANSPORTER CYSZ"/>
    <property type="match status" value="1"/>
</dbReference>
<accession>A0A1I2PKP0</accession>
<dbReference type="Proteomes" id="UP000199052">
    <property type="component" value="Unassembled WGS sequence"/>
</dbReference>
<dbReference type="EMBL" id="JACBZA010000001">
    <property type="protein sequence ID" value="NYH83637.1"/>
    <property type="molecule type" value="Genomic_DNA"/>
</dbReference>
<keyword evidence="9 10" id="KW-0472">Membrane</keyword>
<keyword evidence="4" id="KW-0997">Cell inner membrane</keyword>
<evidence type="ECO:0000256" key="10">
    <source>
        <dbReference type="SAM" id="Phobius"/>
    </source>
</evidence>
<dbReference type="EMBL" id="FOOI01000004">
    <property type="protein sequence ID" value="SFG14557.1"/>
    <property type="molecule type" value="Genomic_DNA"/>
</dbReference>
<keyword evidence="7 10" id="KW-1133">Transmembrane helix</keyword>
<feature type="transmembrane region" description="Helical" evidence="10">
    <location>
        <begin position="219"/>
        <end position="240"/>
    </location>
</feature>
<dbReference type="Proteomes" id="UP000533017">
    <property type="component" value="Unassembled WGS sequence"/>
</dbReference>
<feature type="transmembrane region" description="Helical" evidence="10">
    <location>
        <begin position="6"/>
        <end position="25"/>
    </location>
</feature>
<dbReference type="GO" id="GO:0005886">
    <property type="term" value="C:plasma membrane"/>
    <property type="evidence" value="ECO:0007669"/>
    <property type="project" value="TreeGrafter"/>
</dbReference>
<reference evidence="11 14" key="2">
    <citation type="submission" date="2020-07" db="EMBL/GenBank/DDBJ databases">
        <title>Sequencing the genomes of 1000 actinobacteria strains.</title>
        <authorList>
            <person name="Klenk H.-P."/>
        </authorList>
    </citation>
    <scope>NUCLEOTIDE SEQUENCE [LARGE SCALE GENOMIC DNA]</scope>
    <source>
        <strain evidence="11 14">DSM 45117</strain>
    </source>
</reference>
<evidence type="ECO:0000256" key="7">
    <source>
        <dbReference type="ARBA" id="ARBA00022989"/>
    </source>
</evidence>
<name>A0A1I2PKP0_9ACTN</name>
<evidence type="ECO:0000313" key="11">
    <source>
        <dbReference type="EMBL" id="NYH83637.1"/>
    </source>
</evidence>
<keyword evidence="14" id="KW-1185">Reference proteome</keyword>
<evidence type="ECO:0000256" key="9">
    <source>
        <dbReference type="ARBA" id="ARBA00023136"/>
    </source>
</evidence>
<dbReference type="GO" id="GO:0000103">
    <property type="term" value="P:sulfate assimilation"/>
    <property type="evidence" value="ECO:0007669"/>
    <property type="project" value="TreeGrafter"/>
</dbReference>
<evidence type="ECO:0000256" key="1">
    <source>
        <dbReference type="ARBA" id="ARBA00004141"/>
    </source>
</evidence>
<dbReference type="STRING" id="504797.SAMN05421678_104111"/>
<evidence type="ECO:0000313" key="14">
    <source>
        <dbReference type="Proteomes" id="UP000533017"/>
    </source>
</evidence>
<evidence type="ECO:0000313" key="13">
    <source>
        <dbReference type="Proteomes" id="UP000199052"/>
    </source>
</evidence>
<proteinExistence type="predicted"/>
<evidence type="ECO:0000256" key="8">
    <source>
        <dbReference type="ARBA" id="ARBA00023032"/>
    </source>
</evidence>
<dbReference type="GO" id="GO:0009675">
    <property type="term" value="F:high-affinity sulfate:proton symporter activity"/>
    <property type="evidence" value="ECO:0007669"/>
    <property type="project" value="TreeGrafter"/>
</dbReference>
<keyword evidence="6 10" id="KW-0812">Transmembrane</keyword>
<evidence type="ECO:0000256" key="3">
    <source>
        <dbReference type="ARBA" id="ARBA00022475"/>
    </source>
</evidence>
<comment type="subcellular location">
    <subcellularLocation>
        <location evidence="1">Membrane</location>
        <topology evidence="1">Multi-pass membrane protein</topology>
    </subcellularLocation>
</comment>
<evidence type="ECO:0000256" key="4">
    <source>
        <dbReference type="ARBA" id="ARBA00022519"/>
    </source>
</evidence>
<keyword evidence="2" id="KW-0813">Transport</keyword>
<organism evidence="12 13">
    <name type="scientific">Actinopolymorpha cephalotaxi</name>
    <dbReference type="NCBI Taxonomy" id="504797"/>
    <lineage>
        <taxon>Bacteria</taxon>
        <taxon>Bacillati</taxon>
        <taxon>Actinomycetota</taxon>
        <taxon>Actinomycetes</taxon>
        <taxon>Propionibacteriales</taxon>
        <taxon>Actinopolymorphaceae</taxon>
        <taxon>Actinopolymorpha</taxon>
    </lineage>
</organism>
<feature type="transmembrane region" description="Helical" evidence="10">
    <location>
        <begin position="37"/>
        <end position="64"/>
    </location>
</feature>
<reference evidence="12 13" key="1">
    <citation type="submission" date="2016-10" db="EMBL/GenBank/DDBJ databases">
        <authorList>
            <person name="de Groot N.N."/>
        </authorList>
    </citation>
    <scope>NUCLEOTIDE SEQUENCE [LARGE SCALE GENOMIC DNA]</scope>
    <source>
        <strain evidence="12 13">CPCC 202808</strain>
    </source>
</reference>
<feature type="transmembrane region" description="Helical" evidence="10">
    <location>
        <begin position="180"/>
        <end position="199"/>
    </location>
</feature>
<keyword evidence="5" id="KW-0028">Amino-acid biosynthesis</keyword>
<sequence length="268" mass="27407">MSTRSAPASAVSYPGGFLTGVGLLVRGVRMYAVNPRLALLGIVPALITGVLFLGAFVTLAYFAGDVAAALTPFADDWSGAARTFARFTAGLALLGLTALIGVLAFTAVTLAIGGPFYERISERVEDGYGGVPNPVEIGWARSLRRGLADSSRLLAASALVGIPLFGAGFLPVVGQTVVPVLGAVLGGWLLAVELAGTPFERRGMGLAERRRALRAIRPVTAGFGVAVFVAFLIPLGAVVFTPAAVAGATLLARRALGEPTGPAPAKPR</sequence>
<dbReference type="PANTHER" id="PTHR37468">
    <property type="entry name" value="SULFATE TRANSPORTER CYSZ"/>
    <property type="match status" value="1"/>
</dbReference>
<keyword evidence="8" id="KW-0764">Sulfate transport</keyword>
<keyword evidence="3" id="KW-1003">Cell membrane</keyword>
<dbReference type="InterPro" id="IPR050480">
    <property type="entry name" value="CysZ-like"/>
</dbReference>
<evidence type="ECO:0000256" key="2">
    <source>
        <dbReference type="ARBA" id="ARBA00022448"/>
    </source>
</evidence>
<feature type="transmembrane region" description="Helical" evidence="10">
    <location>
        <begin position="153"/>
        <end position="174"/>
    </location>
</feature>
<dbReference type="AlphaFoldDB" id="A0A1I2PKP0"/>
<dbReference type="RefSeq" id="WP_202817998.1">
    <property type="nucleotide sequence ID" value="NZ_FOOI01000004.1"/>
</dbReference>
<dbReference type="GO" id="GO:0019344">
    <property type="term" value="P:cysteine biosynthetic process"/>
    <property type="evidence" value="ECO:0007669"/>
    <property type="project" value="TreeGrafter"/>
</dbReference>
<gene>
    <name evidence="11" type="ORF">FHR37_002488</name>
    <name evidence="12" type="ORF">SAMN05421678_104111</name>
</gene>
<protein>
    <submittedName>
        <fullName evidence="12">CysZ protein</fullName>
    </submittedName>
</protein>
<evidence type="ECO:0000256" key="6">
    <source>
        <dbReference type="ARBA" id="ARBA00022692"/>
    </source>
</evidence>